<protein>
    <submittedName>
        <fullName evidence="2">Uncharacterized protein</fullName>
    </submittedName>
</protein>
<feature type="compositionally biased region" description="Polar residues" evidence="1">
    <location>
        <begin position="73"/>
        <end position="83"/>
    </location>
</feature>
<organism evidence="2 3">
    <name type="scientific">Venturia nashicola</name>
    <dbReference type="NCBI Taxonomy" id="86259"/>
    <lineage>
        <taxon>Eukaryota</taxon>
        <taxon>Fungi</taxon>
        <taxon>Dikarya</taxon>
        <taxon>Ascomycota</taxon>
        <taxon>Pezizomycotina</taxon>
        <taxon>Dothideomycetes</taxon>
        <taxon>Pleosporomycetidae</taxon>
        <taxon>Venturiales</taxon>
        <taxon>Venturiaceae</taxon>
        <taxon>Venturia</taxon>
    </lineage>
</organism>
<evidence type="ECO:0000313" key="2">
    <source>
        <dbReference type="EMBL" id="TID24164.1"/>
    </source>
</evidence>
<evidence type="ECO:0000256" key="1">
    <source>
        <dbReference type="SAM" id="MobiDB-lite"/>
    </source>
</evidence>
<dbReference type="Proteomes" id="UP000298493">
    <property type="component" value="Unassembled WGS sequence"/>
</dbReference>
<dbReference type="AlphaFoldDB" id="A0A4Z1PP31"/>
<reference evidence="2 3" key="1">
    <citation type="submission" date="2019-04" db="EMBL/GenBank/DDBJ databases">
        <title>High contiguity whole genome sequence and gene annotation resource for two Venturia nashicola isolates.</title>
        <authorList>
            <person name="Prokchorchik M."/>
            <person name="Won K."/>
            <person name="Lee Y."/>
            <person name="Choi E.D."/>
            <person name="Segonzac C."/>
            <person name="Sohn K.H."/>
        </authorList>
    </citation>
    <scope>NUCLEOTIDE SEQUENCE [LARGE SCALE GENOMIC DNA]</scope>
    <source>
        <strain evidence="2 3">PRI2</strain>
    </source>
</reference>
<feature type="region of interest" description="Disordered" evidence="1">
    <location>
        <begin position="61"/>
        <end position="83"/>
    </location>
</feature>
<proteinExistence type="predicted"/>
<evidence type="ECO:0000313" key="3">
    <source>
        <dbReference type="Proteomes" id="UP000298493"/>
    </source>
</evidence>
<sequence>MCNKPSSLFRRRSQIACQSELTTVLGATEISESIANVTSPIESQASPYQLTIERITIQHHSGRKSCQRLPKRQQYSNHIPSVK</sequence>
<comment type="caution">
    <text evidence="2">The sequence shown here is derived from an EMBL/GenBank/DDBJ whole genome shotgun (WGS) entry which is preliminary data.</text>
</comment>
<dbReference type="EMBL" id="SNSC02000005">
    <property type="protein sequence ID" value="TID24164.1"/>
    <property type="molecule type" value="Genomic_DNA"/>
</dbReference>
<keyword evidence="3" id="KW-1185">Reference proteome</keyword>
<accession>A0A4Z1PP31</accession>
<name>A0A4Z1PP31_9PEZI</name>
<feature type="compositionally biased region" description="Basic residues" evidence="1">
    <location>
        <begin position="61"/>
        <end position="71"/>
    </location>
</feature>
<gene>
    <name evidence="2" type="ORF">E6O75_ATG02529</name>
</gene>